<keyword evidence="4" id="KW-1133">Transmembrane helix</keyword>
<gene>
    <name evidence="5" type="ORF">C5Y96_15040</name>
</gene>
<keyword evidence="4" id="KW-0472">Membrane</keyword>
<evidence type="ECO:0000313" key="5">
    <source>
        <dbReference type="EMBL" id="PQO30026.1"/>
    </source>
</evidence>
<name>A0A2S8FCY3_9BACT</name>
<dbReference type="Pfam" id="PF00515">
    <property type="entry name" value="TPR_1"/>
    <property type="match status" value="2"/>
</dbReference>
<evidence type="ECO:0000313" key="6">
    <source>
        <dbReference type="Proteomes" id="UP000240009"/>
    </source>
</evidence>
<dbReference type="InterPro" id="IPR011990">
    <property type="entry name" value="TPR-like_helical_dom_sf"/>
</dbReference>
<dbReference type="Pfam" id="PF13432">
    <property type="entry name" value="TPR_16"/>
    <property type="match status" value="1"/>
</dbReference>
<evidence type="ECO:0000256" key="1">
    <source>
        <dbReference type="ARBA" id="ARBA00022737"/>
    </source>
</evidence>
<dbReference type="PROSITE" id="PS50293">
    <property type="entry name" value="TPR_REGION"/>
    <property type="match status" value="4"/>
</dbReference>
<reference evidence="5 6" key="1">
    <citation type="submission" date="2018-02" db="EMBL/GenBank/DDBJ databases">
        <title>Comparative genomes isolates from brazilian mangrove.</title>
        <authorList>
            <person name="Araujo J.E."/>
            <person name="Taketani R.G."/>
            <person name="Silva M.C.P."/>
            <person name="Loureco M.V."/>
            <person name="Andreote F.D."/>
        </authorList>
    </citation>
    <scope>NUCLEOTIDE SEQUENCE [LARGE SCALE GENOMIC DNA]</scope>
    <source>
        <strain evidence="5 6">HEX-2 MGV</strain>
    </source>
</reference>
<dbReference type="PANTHER" id="PTHR44858:SF1">
    <property type="entry name" value="UDP-N-ACETYLGLUCOSAMINE--PEPTIDE N-ACETYLGLUCOSAMINYLTRANSFERASE SPINDLY-RELATED"/>
    <property type="match status" value="1"/>
</dbReference>
<keyword evidence="2 3" id="KW-0802">TPR repeat</keyword>
<dbReference type="Pfam" id="PF13414">
    <property type="entry name" value="TPR_11"/>
    <property type="match status" value="1"/>
</dbReference>
<feature type="repeat" description="TPR" evidence="3">
    <location>
        <begin position="343"/>
        <end position="376"/>
    </location>
</feature>
<dbReference type="SMART" id="SM00028">
    <property type="entry name" value="TPR"/>
    <property type="match status" value="6"/>
</dbReference>
<dbReference type="AlphaFoldDB" id="A0A2S8FCY3"/>
<dbReference type="PROSITE" id="PS50005">
    <property type="entry name" value="TPR"/>
    <property type="match status" value="6"/>
</dbReference>
<feature type="repeat" description="TPR" evidence="3">
    <location>
        <begin position="269"/>
        <end position="302"/>
    </location>
</feature>
<dbReference type="PANTHER" id="PTHR44858">
    <property type="entry name" value="TETRATRICOPEPTIDE REPEAT PROTEIN 6"/>
    <property type="match status" value="1"/>
</dbReference>
<dbReference type="EMBL" id="PUIA01000040">
    <property type="protein sequence ID" value="PQO30026.1"/>
    <property type="molecule type" value="Genomic_DNA"/>
</dbReference>
<organism evidence="5 6">
    <name type="scientific">Blastopirellula marina</name>
    <dbReference type="NCBI Taxonomy" id="124"/>
    <lineage>
        <taxon>Bacteria</taxon>
        <taxon>Pseudomonadati</taxon>
        <taxon>Planctomycetota</taxon>
        <taxon>Planctomycetia</taxon>
        <taxon>Pirellulales</taxon>
        <taxon>Pirellulaceae</taxon>
        <taxon>Blastopirellula</taxon>
    </lineage>
</organism>
<protein>
    <submittedName>
        <fullName evidence="5">Uncharacterized protein</fullName>
    </submittedName>
</protein>
<dbReference type="InterPro" id="IPR019734">
    <property type="entry name" value="TPR_rpt"/>
</dbReference>
<keyword evidence="4" id="KW-0812">Transmembrane</keyword>
<feature type="repeat" description="TPR" evidence="3">
    <location>
        <begin position="235"/>
        <end position="268"/>
    </location>
</feature>
<feature type="repeat" description="TPR" evidence="3">
    <location>
        <begin position="133"/>
        <end position="166"/>
    </location>
</feature>
<accession>A0A2S8FCY3</accession>
<dbReference type="Proteomes" id="UP000240009">
    <property type="component" value="Unassembled WGS sequence"/>
</dbReference>
<keyword evidence="1" id="KW-0677">Repeat</keyword>
<dbReference type="Gene3D" id="1.25.40.10">
    <property type="entry name" value="Tetratricopeptide repeat domain"/>
    <property type="match status" value="4"/>
</dbReference>
<dbReference type="SUPFAM" id="SSF48439">
    <property type="entry name" value="Protein prenylyltransferase"/>
    <property type="match status" value="1"/>
</dbReference>
<sequence>MVSSYRWPPLSMEPCVAFTCPAPHRRIQIMKSLVFCLLGLCGTAIITGSAISQDYKLGDQVIVIEDASLQLSGDTKVGEVSLGDVLQVKAINDKWLWVKDDTTGWLHQRHVVPLNRAAIEQFTKLVNENPKNAGAYVKRGNVWLKLNEIESAIADFGEAIRLAPKMSLAYNNRGAAWFSKGEYDKAIEDYSEAIQIDPKEKLAYYNRGNVWLEKGEYDKAVEDYNEAIQLDPKMSQAYCNRGLAWHNKGDYDREIKDYNEAIRLEPKLSLAYVNRGYAWSDKSQYDRAIKDFNESIRLDPNVADGYNELAWLLATCPSSEYRDGEQAVHHATKACELTNWKNDSYVDTLSAAHAAAGDFEKAIQYLDQAIGLNPDIDKDTREAMRSAFKQGKPYLDQRP</sequence>
<feature type="transmembrane region" description="Helical" evidence="4">
    <location>
        <begin position="33"/>
        <end position="51"/>
    </location>
</feature>
<proteinExistence type="predicted"/>
<evidence type="ECO:0000256" key="4">
    <source>
        <dbReference type="SAM" id="Phobius"/>
    </source>
</evidence>
<dbReference type="Pfam" id="PF13181">
    <property type="entry name" value="TPR_8"/>
    <property type="match status" value="1"/>
</dbReference>
<evidence type="ECO:0000256" key="3">
    <source>
        <dbReference type="PROSITE-ProRule" id="PRU00339"/>
    </source>
</evidence>
<evidence type="ECO:0000256" key="2">
    <source>
        <dbReference type="ARBA" id="ARBA00022803"/>
    </source>
</evidence>
<comment type="caution">
    <text evidence="5">The sequence shown here is derived from an EMBL/GenBank/DDBJ whole genome shotgun (WGS) entry which is preliminary data.</text>
</comment>
<dbReference type="SUPFAM" id="SSF48452">
    <property type="entry name" value="TPR-like"/>
    <property type="match status" value="1"/>
</dbReference>
<dbReference type="InterPro" id="IPR050498">
    <property type="entry name" value="Ycf3"/>
</dbReference>
<feature type="repeat" description="TPR" evidence="3">
    <location>
        <begin position="167"/>
        <end position="200"/>
    </location>
</feature>
<feature type="repeat" description="TPR" evidence="3">
    <location>
        <begin position="201"/>
        <end position="234"/>
    </location>
</feature>